<dbReference type="CDD" id="cd07377">
    <property type="entry name" value="WHTH_GntR"/>
    <property type="match status" value="1"/>
</dbReference>
<evidence type="ECO:0000256" key="1">
    <source>
        <dbReference type="ARBA" id="ARBA00023015"/>
    </source>
</evidence>
<dbReference type="PANTHER" id="PTHR43537:SF24">
    <property type="entry name" value="GLUCONATE OPERON TRANSCRIPTIONAL REPRESSOR"/>
    <property type="match status" value="1"/>
</dbReference>
<dbReference type="SUPFAM" id="SSF48008">
    <property type="entry name" value="GntR ligand-binding domain-like"/>
    <property type="match status" value="1"/>
</dbReference>
<dbReference type="InterPro" id="IPR011711">
    <property type="entry name" value="GntR_C"/>
</dbReference>
<keyword evidence="3" id="KW-0804">Transcription</keyword>
<dbReference type="InterPro" id="IPR008920">
    <property type="entry name" value="TF_FadR/GntR_C"/>
</dbReference>
<dbReference type="Gene3D" id="1.20.120.530">
    <property type="entry name" value="GntR ligand-binding domain-like"/>
    <property type="match status" value="1"/>
</dbReference>
<dbReference type="SMART" id="SM00895">
    <property type="entry name" value="FCD"/>
    <property type="match status" value="1"/>
</dbReference>
<dbReference type="SUPFAM" id="SSF46785">
    <property type="entry name" value="Winged helix' DNA-binding domain"/>
    <property type="match status" value="1"/>
</dbReference>
<proteinExistence type="predicted"/>
<evidence type="ECO:0000313" key="6">
    <source>
        <dbReference type="Proteomes" id="UP001060018"/>
    </source>
</evidence>
<dbReference type="SMART" id="SM00345">
    <property type="entry name" value="HTH_GNTR"/>
    <property type="match status" value="1"/>
</dbReference>
<dbReference type="PROSITE" id="PS50949">
    <property type="entry name" value="HTH_GNTR"/>
    <property type="match status" value="1"/>
</dbReference>
<dbReference type="GO" id="GO:0043565">
    <property type="term" value="F:sequence-specific DNA binding"/>
    <property type="evidence" value="ECO:0007669"/>
    <property type="project" value="InterPro"/>
</dbReference>
<dbReference type="PRINTS" id="PR00033">
    <property type="entry name" value="HTHASNC"/>
</dbReference>
<evidence type="ECO:0000259" key="4">
    <source>
        <dbReference type="PROSITE" id="PS50949"/>
    </source>
</evidence>
<dbReference type="RefSeq" id="WP_257745813.1">
    <property type="nucleotide sequence ID" value="NZ_CP102487.1"/>
</dbReference>
<accession>A0AA94XSU7</accession>
<dbReference type="Gene3D" id="1.10.10.10">
    <property type="entry name" value="Winged helix-like DNA-binding domain superfamily/Winged helix DNA-binding domain"/>
    <property type="match status" value="1"/>
</dbReference>
<organism evidence="5 6">
    <name type="scientific">Glutamicibacter halophytocola</name>
    <dbReference type="NCBI Taxonomy" id="1933880"/>
    <lineage>
        <taxon>Bacteria</taxon>
        <taxon>Bacillati</taxon>
        <taxon>Actinomycetota</taxon>
        <taxon>Actinomycetes</taxon>
        <taxon>Micrococcales</taxon>
        <taxon>Micrococcaceae</taxon>
        <taxon>Glutamicibacter</taxon>
    </lineage>
</organism>
<evidence type="ECO:0000313" key="5">
    <source>
        <dbReference type="EMBL" id="UUX59343.1"/>
    </source>
</evidence>
<dbReference type="InterPro" id="IPR000485">
    <property type="entry name" value="AsnC-type_HTH_dom"/>
</dbReference>
<dbReference type="AlphaFoldDB" id="A0AA94XSU7"/>
<reference evidence="5" key="1">
    <citation type="journal article" date="2022" name="Pest Manag. Sci.">
        <title>Glutamicibacter halophytocola-mediated host fitness of potato tuber moth on Solanaceae crops.</title>
        <authorList>
            <person name="Wang W."/>
            <person name="Xiao G."/>
            <person name="Du G."/>
            <person name="Chang L."/>
            <person name="Yang Y."/>
            <person name="Ye J."/>
            <person name="Chen B."/>
        </authorList>
    </citation>
    <scope>NUCLEOTIDE SEQUENCE</scope>
    <source>
        <strain evidence="5">S2</strain>
    </source>
</reference>
<protein>
    <submittedName>
        <fullName evidence="5">GntR family transcriptional regulator</fullName>
    </submittedName>
</protein>
<dbReference type="EMBL" id="CP102487">
    <property type="protein sequence ID" value="UUX59343.1"/>
    <property type="molecule type" value="Genomic_DNA"/>
</dbReference>
<sequence length="226" mass="24852">MTLNKLEPGALVADQVFDAIHQGITNGDLAAGQRLRIRDLADQLGTSVMPVRDAIRRLEESGLVETIPYRGAVVRAFTAHELLNVYAVRRILEVEAGKLGVVNLDKPELAVLKDQYDSMKSALAGGDLAACIALDEKFLSTIYLASGNPVLFETIERLWIQCRAYKLIGARRAVAEGKSRLLWEYQSKILKAVKSHDVDLIAELTDQSILAAMERIRQALPSAAQD</sequence>
<evidence type="ECO:0000256" key="3">
    <source>
        <dbReference type="ARBA" id="ARBA00023163"/>
    </source>
</evidence>
<evidence type="ECO:0000256" key="2">
    <source>
        <dbReference type="ARBA" id="ARBA00023125"/>
    </source>
</evidence>
<dbReference type="InterPro" id="IPR036390">
    <property type="entry name" value="WH_DNA-bd_sf"/>
</dbReference>
<dbReference type="InterPro" id="IPR036388">
    <property type="entry name" value="WH-like_DNA-bd_sf"/>
</dbReference>
<dbReference type="InterPro" id="IPR000524">
    <property type="entry name" value="Tscrpt_reg_HTH_GntR"/>
</dbReference>
<dbReference type="Proteomes" id="UP001060018">
    <property type="component" value="Chromosome"/>
</dbReference>
<name>A0AA94XSU7_9MICC</name>
<dbReference type="Pfam" id="PF07729">
    <property type="entry name" value="FCD"/>
    <property type="match status" value="1"/>
</dbReference>
<keyword evidence="1" id="KW-0805">Transcription regulation</keyword>
<gene>
    <name evidence="5" type="ORF">NUH22_01500</name>
</gene>
<feature type="domain" description="HTH gntR-type" evidence="4">
    <location>
        <begin position="10"/>
        <end position="77"/>
    </location>
</feature>
<dbReference type="PANTHER" id="PTHR43537">
    <property type="entry name" value="TRANSCRIPTIONAL REGULATOR, GNTR FAMILY"/>
    <property type="match status" value="1"/>
</dbReference>
<dbReference type="Pfam" id="PF00392">
    <property type="entry name" value="GntR"/>
    <property type="match status" value="1"/>
</dbReference>
<dbReference type="GO" id="GO:0003700">
    <property type="term" value="F:DNA-binding transcription factor activity"/>
    <property type="evidence" value="ECO:0007669"/>
    <property type="project" value="InterPro"/>
</dbReference>
<keyword evidence="2" id="KW-0238">DNA-binding</keyword>